<gene>
    <name evidence="1" type="ORF">Dda_3888</name>
</gene>
<accession>A0AAD6NKB5</accession>
<keyword evidence="2" id="KW-1185">Reference proteome</keyword>
<evidence type="ECO:0000313" key="2">
    <source>
        <dbReference type="Proteomes" id="UP001221413"/>
    </source>
</evidence>
<dbReference type="EMBL" id="JAQGDS010000004">
    <property type="protein sequence ID" value="KAJ6261220.1"/>
    <property type="molecule type" value="Genomic_DNA"/>
</dbReference>
<dbReference type="AlphaFoldDB" id="A0AAD6NKB5"/>
<evidence type="ECO:0000313" key="1">
    <source>
        <dbReference type="EMBL" id="KAJ6261220.1"/>
    </source>
</evidence>
<protein>
    <submittedName>
        <fullName evidence="1">Uncharacterized protein</fullName>
    </submittedName>
</protein>
<proteinExistence type="predicted"/>
<sequence>MRRGLVPHSSSEDYPDGIWRVKFNKKLLGPQLLVPRVTQVSISGMIRGPTMVDAYGFPKYRQGVNDFVLWREGNVGQWVDPNDTRGSRVPVAVDLAQTGSTIPRLRIDVPENFLGIPFQLTGEELGDANGMDIIRSYKSKTECFTTPGTHRIQVVVLPPWEHHNMPAVDPQSIYGPPSRLEFYTLNGSLPTFFEKNMVPVALARPFVLSYRHPTATWEQHCATVAFQDLSFKYDAEEGKPRYWRKVPLR</sequence>
<dbReference type="Proteomes" id="UP001221413">
    <property type="component" value="Unassembled WGS sequence"/>
</dbReference>
<reference evidence="1" key="1">
    <citation type="submission" date="2023-01" db="EMBL/GenBank/DDBJ databases">
        <title>The chitinases involved in constricting ring structure development in the nematode-trapping fungus Drechslerella dactyloides.</title>
        <authorList>
            <person name="Wang R."/>
            <person name="Zhang L."/>
            <person name="Tang P."/>
            <person name="Li S."/>
            <person name="Liang L."/>
        </authorList>
    </citation>
    <scope>NUCLEOTIDE SEQUENCE</scope>
    <source>
        <strain evidence="1">YMF1.00031</strain>
    </source>
</reference>
<comment type="caution">
    <text evidence="1">The sequence shown here is derived from an EMBL/GenBank/DDBJ whole genome shotgun (WGS) entry which is preliminary data.</text>
</comment>
<name>A0AAD6NKB5_DREDA</name>
<organism evidence="1 2">
    <name type="scientific">Drechslerella dactyloides</name>
    <name type="common">Nematode-trapping fungus</name>
    <name type="synonym">Arthrobotrys dactyloides</name>
    <dbReference type="NCBI Taxonomy" id="74499"/>
    <lineage>
        <taxon>Eukaryota</taxon>
        <taxon>Fungi</taxon>
        <taxon>Dikarya</taxon>
        <taxon>Ascomycota</taxon>
        <taxon>Pezizomycotina</taxon>
        <taxon>Orbiliomycetes</taxon>
        <taxon>Orbiliales</taxon>
        <taxon>Orbiliaceae</taxon>
        <taxon>Drechslerella</taxon>
    </lineage>
</organism>